<dbReference type="CDD" id="cd13132">
    <property type="entry name" value="MATE_eukaryotic"/>
    <property type="match status" value="1"/>
</dbReference>
<feature type="compositionally biased region" description="Polar residues" evidence="6">
    <location>
        <begin position="509"/>
        <end position="524"/>
    </location>
</feature>
<dbReference type="InterPro" id="IPR002528">
    <property type="entry name" value="MATE_fam"/>
</dbReference>
<feature type="region of interest" description="Disordered" evidence="6">
    <location>
        <begin position="485"/>
        <end position="547"/>
    </location>
</feature>
<dbReference type="Pfam" id="PF01554">
    <property type="entry name" value="MatE"/>
    <property type="match status" value="2"/>
</dbReference>
<feature type="transmembrane region" description="Helical" evidence="7">
    <location>
        <begin position="427"/>
        <end position="451"/>
    </location>
</feature>
<name>A0A2V2X8G6_TRYCR</name>
<feature type="transmembrane region" description="Helical" evidence="7">
    <location>
        <begin position="180"/>
        <end position="203"/>
    </location>
</feature>
<evidence type="ECO:0000256" key="7">
    <source>
        <dbReference type="SAM" id="Phobius"/>
    </source>
</evidence>
<feature type="transmembrane region" description="Helical" evidence="7">
    <location>
        <begin position="144"/>
        <end position="168"/>
    </location>
</feature>
<evidence type="ECO:0000256" key="6">
    <source>
        <dbReference type="SAM" id="MobiDB-lite"/>
    </source>
</evidence>
<dbReference type="PANTHER" id="PTHR11206">
    <property type="entry name" value="MULTIDRUG RESISTANCE PROTEIN"/>
    <property type="match status" value="1"/>
</dbReference>
<feature type="transmembrane region" description="Helical" evidence="7">
    <location>
        <begin position="209"/>
        <end position="229"/>
    </location>
</feature>
<dbReference type="VEuPathDB" id="TriTrypDB:C4B63_25g217"/>
<feature type="transmembrane region" description="Helical" evidence="7">
    <location>
        <begin position="399"/>
        <end position="421"/>
    </location>
</feature>
<evidence type="ECO:0000313" key="9">
    <source>
        <dbReference type="Proteomes" id="UP000246078"/>
    </source>
</evidence>
<evidence type="ECO:0000256" key="3">
    <source>
        <dbReference type="ARBA" id="ARBA00022692"/>
    </source>
</evidence>
<evidence type="ECO:0008006" key="10">
    <source>
        <dbReference type="Google" id="ProtNLM"/>
    </source>
</evidence>
<dbReference type="VEuPathDB" id="TriTrypDB:TcG_03381"/>
<dbReference type="VEuPathDB" id="TriTrypDB:TcCLB.511305.40"/>
<dbReference type="VEuPathDB" id="TriTrypDB:BCY84_16819"/>
<comment type="similarity">
    <text evidence="2">Belongs to the multi antimicrobial extrusion (MATE) (TC 2.A.66.1) family.</text>
</comment>
<dbReference type="VEuPathDB" id="TriTrypDB:TcCLB.507087.60"/>
<dbReference type="AlphaFoldDB" id="A0A2V2X8G6"/>
<dbReference type="GO" id="GO:0015297">
    <property type="term" value="F:antiporter activity"/>
    <property type="evidence" value="ECO:0007669"/>
    <property type="project" value="InterPro"/>
</dbReference>
<dbReference type="VEuPathDB" id="TriTrypDB:TcCL_NonESM03063"/>
<dbReference type="VEuPathDB" id="TriTrypDB:TcYC6_0048890"/>
<protein>
    <recommendedName>
        <fullName evidence="10">Membrane transporter protein</fullName>
    </recommendedName>
</protein>
<organism evidence="8 9">
    <name type="scientific">Trypanosoma cruzi</name>
    <dbReference type="NCBI Taxonomy" id="5693"/>
    <lineage>
        <taxon>Eukaryota</taxon>
        <taxon>Discoba</taxon>
        <taxon>Euglenozoa</taxon>
        <taxon>Kinetoplastea</taxon>
        <taxon>Metakinetoplastina</taxon>
        <taxon>Trypanosomatida</taxon>
        <taxon>Trypanosomatidae</taxon>
        <taxon>Trypanosoma</taxon>
        <taxon>Schizotrypanum</taxon>
    </lineage>
</organism>
<dbReference type="VEuPathDB" id="TriTrypDB:TcCLB.511307.3"/>
<dbReference type="VEuPathDB" id="TriTrypDB:C3747_23g305"/>
<dbReference type="InterPro" id="IPR045069">
    <property type="entry name" value="MATE_euk"/>
</dbReference>
<reference evidence="8 9" key="1">
    <citation type="journal article" date="2018" name="Microb. Genom.">
        <title>Expanding an expanded genome: long-read sequencing of Trypanosoma cruzi.</title>
        <authorList>
            <person name="Berna L."/>
            <person name="Rodriguez M."/>
            <person name="Chiribao M.L."/>
            <person name="Parodi-Talice A."/>
            <person name="Pita S."/>
            <person name="Rijo G."/>
            <person name="Alvarez-Valin F."/>
            <person name="Robello C."/>
        </authorList>
    </citation>
    <scope>NUCLEOTIDE SEQUENCE [LARGE SCALE GENOMIC DNA]</scope>
    <source>
        <strain evidence="8 9">TCC</strain>
    </source>
</reference>
<sequence>MPSLNNSFVGGAAQQVDIPQSISTREIFKRIIVITIPLSFAQLAQFSINVSVIAVVGSLGVNELGGASIAYGLINATAFGFASGFCGALETVLSHTYGRDPMSKLYGIYTQRMFLLLMIVGLFLSPIILFADRVLLLLGQNPDVIVFTGQYCRISVWGIFPTMVLELLRRYFACQHLSTPLSVNLVVGAVLFPFLLIACVHAMGFAGAPTGWCLLMTLMSGSLLLYLIVTRKYKDTWGGWDDAAYRNWGPLLSLAIPSMGMMFSEWVSLEINNIFSGFGTREELAAFGITFQLSGICWASASGTFIAASVLVGNAIGEGKPLLARRMAFCCLFMTVTIALLSLIVVSLAKNLIPRIFTDDKKVISIVHSLLKYFFVYHVFDAFQSGVMGVLRGCGKQKLGAYVILLVYSIVGVPLGIILFLKTGFGIGALWFGPAFGVMVAGFPVYMYILLYHIKWGELKAHTDSQELSGVIVEENVDEVLVCSNDSSEKSENGEEGNSKNDDKKTILNGKTSQNNTPTLTRSPSPQPIGRQKRYQVETNVAREGTE</sequence>
<keyword evidence="3 7" id="KW-0812">Transmembrane</keyword>
<feature type="transmembrane region" description="Helical" evidence="7">
    <location>
        <begin position="373"/>
        <end position="392"/>
    </location>
</feature>
<dbReference type="VEuPathDB" id="TriTrypDB:TCSYLVIO_008917"/>
<dbReference type="VEuPathDB" id="TriTrypDB:ECC02_001483"/>
<comment type="subcellular location">
    <subcellularLocation>
        <location evidence="1">Membrane</location>
        <topology evidence="1">Multi-pass membrane protein</topology>
    </subcellularLocation>
</comment>
<comment type="caution">
    <text evidence="8">The sequence shown here is derived from an EMBL/GenBank/DDBJ whole genome shotgun (WGS) entry which is preliminary data.</text>
</comment>
<feature type="transmembrane region" description="Helical" evidence="7">
    <location>
        <begin position="69"/>
        <end position="93"/>
    </location>
</feature>
<gene>
    <name evidence="8" type="ORF">C3747_23g305</name>
</gene>
<keyword evidence="4 7" id="KW-1133">Transmembrane helix</keyword>
<evidence type="ECO:0000256" key="4">
    <source>
        <dbReference type="ARBA" id="ARBA00022989"/>
    </source>
</evidence>
<dbReference type="VEuPathDB" id="TriTrypDB:TCDM_05128"/>
<dbReference type="VEuPathDB" id="TriTrypDB:Tc_MARK_7613"/>
<dbReference type="GO" id="GO:0016020">
    <property type="term" value="C:membrane"/>
    <property type="evidence" value="ECO:0007669"/>
    <property type="project" value="UniProtKB-SubCell"/>
</dbReference>
<dbReference type="GO" id="GO:1990961">
    <property type="term" value="P:xenobiotic detoxification by transmembrane export across the plasma membrane"/>
    <property type="evidence" value="ECO:0007669"/>
    <property type="project" value="InterPro"/>
</dbReference>
<feature type="transmembrane region" description="Helical" evidence="7">
    <location>
        <begin position="31"/>
        <end position="57"/>
    </location>
</feature>
<evidence type="ECO:0000256" key="2">
    <source>
        <dbReference type="ARBA" id="ARBA00010199"/>
    </source>
</evidence>
<dbReference type="EMBL" id="PRFC01000023">
    <property type="protein sequence ID" value="PWV16403.1"/>
    <property type="molecule type" value="Genomic_DNA"/>
</dbReference>
<evidence type="ECO:0000313" key="8">
    <source>
        <dbReference type="EMBL" id="PWV16403.1"/>
    </source>
</evidence>
<proteinExistence type="inferred from homology"/>
<feature type="transmembrane region" description="Helical" evidence="7">
    <location>
        <begin position="114"/>
        <end position="138"/>
    </location>
</feature>
<evidence type="ECO:0000256" key="1">
    <source>
        <dbReference type="ARBA" id="ARBA00004141"/>
    </source>
</evidence>
<feature type="transmembrane region" description="Helical" evidence="7">
    <location>
        <begin position="289"/>
        <end position="316"/>
    </location>
</feature>
<dbReference type="NCBIfam" id="TIGR00797">
    <property type="entry name" value="matE"/>
    <property type="match status" value="1"/>
</dbReference>
<accession>A0A2V2X8G6</accession>
<dbReference type="VEuPathDB" id="TriTrypDB:TcBrA4_0134710"/>
<dbReference type="GO" id="GO:0042910">
    <property type="term" value="F:xenobiotic transmembrane transporter activity"/>
    <property type="evidence" value="ECO:0007669"/>
    <property type="project" value="InterPro"/>
</dbReference>
<dbReference type="Proteomes" id="UP000246078">
    <property type="component" value="Unassembled WGS sequence"/>
</dbReference>
<feature type="transmembrane region" description="Helical" evidence="7">
    <location>
        <begin position="328"/>
        <end position="353"/>
    </location>
</feature>
<feature type="compositionally biased region" description="Basic and acidic residues" evidence="6">
    <location>
        <begin position="487"/>
        <end position="506"/>
    </location>
</feature>
<feature type="transmembrane region" description="Helical" evidence="7">
    <location>
        <begin position="250"/>
        <end position="269"/>
    </location>
</feature>
<keyword evidence="5 7" id="KW-0472">Membrane</keyword>
<evidence type="ECO:0000256" key="5">
    <source>
        <dbReference type="ARBA" id="ARBA00023136"/>
    </source>
</evidence>